<protein>
    <submittedName>
        <fullName evidence="4">Glycosyltransferase, group 1 family protein</fullName>
        <ecNumber evidence="4">2.4.-.-</ecNumber>
    </submittedName>
</protein>
<dbReference type="AlphaFoldDB" id="E7N388"/>
<evidence type="ECO:0000256" key="1">
    <source>
        <dbReference type="ARBA" id="ARBA00022679"/>
    </source>
</evidence>
<dbReference type="PANTHER" id="PTHR46401:SF2">
    <property type="entry name" value="GLYCOSYLTRANSFERASE WBBK-RELATED"/>
    <property type="match status" value="1"/>
</dbReference>
<dbReference type="InterPro" id="IPR001296">
    <property type="entry name" value="Glyco_trans_1"/>
</dbReference>
<sequence length="349" mass="39625">MIRSSGIGTFLRNILQRIVSARPDWNFFLLGNTVELREIDALQKKHVAMIDCRAPIYSIREQLELPLKTPSNIEVFWSPHFNVPIFYNGALVSTIHDVAHLAVPGITDTMAKKLYADFMYRMAVKKSAKVTCVSKFTMHEVEKYIGAKADHMRLIYNAADTSWFQIKAGKPMHERPYFIYVGNIKPHKNLRRLILAYKDAAADLREDLILVGKKDGFIGGDDGIEDLLQGLEERIHFTGYVSDTDLQQYIVQSEGLVLLSLYEGFGLPPLEAMAAGKKALVSDIPVFHEVYGDCVMYCDPYGVQAIAKSLRTFAKTSFDERRLREKAAAYSWERTAQKFIEILEEVDAM</sequence>
<keyword evidence="1 4" id="KW-0808">Transferase</keyword>
<evidence type="ECO:0000313" key="4">
    <source>
        <dbReference type="EMBL" id="EFW29363.1"/>
    </source>
</evidence>
<accession>E7N388</accession>
<dbReference type="EC" id="2.4.-.-" evidence="4"/>
<feature type="domain" description="Glycosyltransferase subfamily 4-like N-terminal" evidence="3">
    <location>
        <begin position="87"/>
        <end position="162"/>
    </location>
</feature>
<dbReference type="Pfam" id="PF00534">
    <property type="entry name" value="Glycos_transf_1"/>
    <property type="match status" value="1"/>
</dbReference>
<proteinExistence type="predicted"/>
<dbReference type="HOGENOM" id="CLU_009583_27_5_9"/>
<dbReference type="GO" id="GO:0016757">
    <property type="term" value="F:glycosyltransferase activity"/>
    <property type="evidence" value="ECO:0007669"/>
    <property type="project" value="UniProtKB-KW"/>
</dbReference>
<dbReference type="Proteomes" id="UP000004633">
    <property type="component" value="Unassembled WGS sequence"/>
</dbReference>
<dbReference type="PANTHER" id="PTHR46401">
    <property type="entry name" value="GLYCOSYLTRANSFERASE WBBK-RELATED"/>
    <property type="match status" value="1"/>
</dbReference>
<dbReference type="EMBL" id="AECV01000025">
    <property type="protein sequence ID" value="EFW29363.1"/>
    <property type="molecule type" value="Genomic_DNA"/>
</dbReference>
<evidence type="ECO:0000259" key="2">
    <source>
        <dbReference type="Pfam" id="PF00534"/>
    </source>
</evidence>
<keyword evidence="5" id="KW-1185">Reference proteome</keyword>
<gene>
    <name evidence="4" type="ORF">HMPREF9555_01463</name>
</gene>
<dbReference type="STRING" id="749551.HMPREF9555_01463"/>
<evidence type="ECO:0000259" key="3">
    <source>
        <dbReference type="Pfam" id="PF13439"/>
    </source>
</evidence>
<dbReference type="Gene3D" id="3.40.50.2000">
    <property type="entry name" value="Glycogen Phosphorylase B"/>
    <property type="match status" value="2"/>
</dbReference>
<comment type="caution">
    <text evidence="4">The sequence shown here is derived from an EMBL/GenBank/DDBJ whole genome shotgun (WGS) entry which is preliminary data.</text>
</comment>
<organism evidence="4 5">
    <name type="scientific">Selenomonas artemidis F0399</name>
    <dbReference type="NCBI Taxonomy" id="749551"/>
    <lineage>
        <taxon>Bacteria</taxon>
        <taxon>Bacillati</taxon>
        <taxon>Bacillota</taxon>
        <taxon>Negativicutes</taxon>
        <taxon>Selenomonadales</taxon>
        <taxon>Selenomonadaceae</taxon>
        <taxon>Selenomonas</taxon>
    </lineage>
</organism>
<dbReference type="InterPro" id="IPR028098">
    <property type="entry name" value="Glyco_trans_4-like_N"/>
</dbReference>
<dbReference type="GO" id="GO:0009103">
    <property type="term" value="P:lipopolysaccharide biosynthetic process"/>
    <property type="evidence" value="ECO:0007669"/>
    <property type="project" value="TreeGrafter"/>
</dbReference>
<name>E7N388_9FIRM</name>
<feature type="domain" description="Glycosyl transferase family 1" evidence="2">
    <location>
        <begin position="168"/>
        <end position="327"/>
    </location>
</feature>
<dbReference type="SUPFAM" id="SSF53756">
    <property type="entry name" value="UDP-Glycosyltransferase/glycogen phosphorylase"/>
    <property type="match status" value="1"/>
</dbReference>
<keyword evidence="4" id="KW-0328">Glycosyltransferase</keyword>
<evidence type="ECO:0000313" key="5">
    <source>
        <dbReference type="Proteomes" id="UP000004633"/>
    </source>
</evidence>
<dbReference type="CDD" id="cd03809">
    <property type="entry name" value="GT4_MtfB-like"/>
    <property type="match status" value="1"/>
</dbReference>
<dbReference type="Pfam" id="PF13439">
    <property type="entry name" value="Glyco_transf_4"/>
    <property type="match status" value="1"/>
</dbReference>
<reference evidence="4 5" key="1">
    <citation type="submission" date="2010-08" db="EMBL/GenBank/DDBJ databases">
        <authorList>
            <person name="Weinstock G."/>
            <person name="Sodergren E."/>
            <person name="Clifton S."/>
            <person name="Fulton L."/>
            <person name="Fulton B."/>
            <person name="Courtney L."/>
            <person name="Fronick C."/>
            <person name="Harrison M."/>
            <person name="Strong C."/>
            <person name="Farmer C."/>
            <person name="Delahaunty K."/>
            <person name="Markovic C."/>
            <person name="Hall O."/>
            <person name="Minx P."/>
            <person name="Tomlinson C."/>
            <person name="Mitreva M."/>
            <person name="Hou S."/>
            <person name="Chen J."/>
            <person name="Wollam A."/>
            <person name="Pepin K.H."/>
            <person name="Johnson M."/>
            <person name="Bhonagiri V."/>
            <person name="Zhang X."/>
            <person name="Suruliraj S."/>
            <person name="Warren W."/>
            <person name="Chinwalla A."/>
            <person name="Mardis E.R."/>
            <person name="Wilson R.K."/>
        </authorList>
    </citation>
    <scope>NUCLEOTIDE SEQUENCE [LARGE SCALE GENOMIC DNA]</scope>
    <source>
        <strain evidence="4 5">F0399</strain>
    </source>
</reference>